<proteinExistence type="predicted"/>
<evidence type="ECO:0000313" key="4">
    <source>
        <dbReference type="EMBL" id="KZE76167.1"/>
    </source>
</evidence>
<dbReference type="InterPro" id="IPR001375">
    <property type="entry name" value="Peptidase_S9_cat"/>
</dbReference>
<evidence type="ECO:0000256" key="2">
    <source>
        <dbReference type="SAM" id="SignalP"/>
    </source>
</evidence>
<dbReference type="RefSeq" id="WP_052243590.1">
    <property type="nucleotide sequence ID" value="NZ_JWJO01000051.1"/>
</dbReference>
<dbReference type="Gene3D" id="3.40.50.1820">
    <property type="entry name" value="alpha/beta hydrolase"/>
    <property type="match status" value="1"/>
</dbReference>
<feature type="domain" description="Peptidase S9 prolyl oligopeptidase catalytic" evidence="3">
    <location>
        <begin position="658"/>
        <end position="830"/>
    </location>
</feature>
<dbReference type="PANTHER" id="PTHR42776:SF27">
    <property type="entry name" value="DIPEPTIDYL PEPTIDASE FAMILY MEMBER 6"/>
    <property type="match status" value="1"/>
</dbReference>
<comment type="caution">
    <text evidence="4">The sequence shown here is derived from an EMBL/GenBank/DDBJ whole genome shotgun (WGS) entry which is preliminary data.</text>
</comment>
<reference evidence="4 5" key="1">
    <citation type="submission" date="2016-01" db="EMBL/GenBank/DDBJ databases">
        <title>Whole genome sequencing of Myroides marinus L41.</title>
        <authorList>
            <person name="Hong K.W."/>
        </authorList>
    </citation>
    <scope>NUCLEOTIDE SEQUENCE [LARGE SCALE GENOMIC DNA]</scope>
    <source>
        <strain evidence="4 5">L41</strain>
    </source>
</reference>
<name>A0A163WCK9_9FLAO</name>
<dbReference type="PANTHER" id="PTHR42776">
    <property type="entry name" value="SERINE PEPTIDASE S9 FAMILY MEMBER"/>
    <property type="match status" value="1"/>
</dbReference>
<keyword evidence="5" id="KW-1185">Reference proteome</keyword>
<accession>A0A163WCK9</accession>
<dbReference type="GO" id="GO:0006508">
    <property type="term" value="P:proteolysis"/>
    <property type="evidence" value="ECO:0007669"/>
    <property type="project" value="InterPro"/>
</dbReference>
<organism evidence="4 5">
    <name type="scientific">Myroides marinus</name>
    <dbReference type="NCBI Taxonomy" id="703342"/>
    <lineage>
        <taxon>Bacteria</taxon>
        <taxon>Pseudomonadati</taxon>
        <taxon>Bacteroidota</taxon>
        <taxon>Flavobacteriia</taxon>
        <taxon>Flavobacteriales</taxon>
        <taxon>Flavobacteriaceae</taxon>
        <taxon>Myroides</taxon>
    </lineage>
</organism>
<dbReference type="Pfam" id="PF00326">
    <property type="entry name" value="Peptidase_S9"/>
    <property type="match status" value="1"/>
</dbReference>
<keyword evidence="1" id="KW-0378">Hydrolase</keyword>
<keyword evidence="2" id="KW-0732">Signal</keyword>
<dbReference type="Proteomes" id="UP000076630">
    <property type="component" value="Unassembled WGS sequence"/>
</dbReference>
<dbReference type="SUPFAM" id="SSF82171">
    <property type="entry name" value="DPP6 N-terminal domain-like"/>
    <property type="match status" value="1"/>
</dbReference>
<dbReference type="InterPro" id="IPR029058">
    <property type="entry name" value="AB_hydrolase_fold"/>
</dbReference>
<feature type="signal peptide" evidence="2">
    <location>
        <begin position="1"/>
        <end position="22"/>
    </location>
</feature>
<dbReference type="AlphaFoldDB" id="A0A163WCK9"/>
<evidence type="ECO:0000259" key="3">
    <source>
        <dbReference type="Pfam" id="PF00326"/>
    </source>
</evidence>
<feature type="chain" id="PRO_5007847070" description="Peptidase S9 prolyl oligopeptidase catalytic domain-containing protein" evidence="2">
    <location>
        <begin position="23"/>
        <end position="854"/>
    </location>
</feature>
<dbReference type="Gene3D" id="2.120.10.30">
    <property type="entry name" value="TolB, C-terminal domain"/>
    <property type="match status" value="1"/>
</dbReference>
<dbReference type="EMBL" id="LQNU01000078">
    <property type="protein sequence ID" value="KZE76167.1"/>
    <property type="molecule type" value="Genomic_DNA"/>
</dbReference>
<evidence type="ECO:0000256" key="1">
    <source>
        <dbReference type="ARBA" id="ARBA00022801"/>
    </source>
</evidence>
<evidence type="ECO:0000313" key="5">
    <source>
        <dbReference type="Proteomes" id="UP000076630"/>
    </source>
</evidence>
<gene>
    <name evidence="4" type="ORF">AV926_16100</name>
</gene>
<dbReference type="InterPro" id="IPR011042">
    <property type="entry name" value="6-blade_b-propeller_TolB-like"/>
</dbReference>
<protein>
    <recommendedName>
        <fullName evidence="3">Peptidase S9 prolyl oligopeptidase catalytic domain-containing protein</fullName>
    </recommendedName>
</protein>
<dbReference type="GO" id="GO:0004252">
    <property type="term" value="F:serine-type endopeptidase activity"/>
    <property type="evidence" value="ECO:0007669"/>
    <property type="project" value="TreeGrafter"/>
</dbReference>
<sequence length="854" mass="98892">MNKLSKTLALIGFITTSFLSYANLQQDSIPSDTRWNILSVSRISPDGNWALVYNKNTFDQTLNSTDYVNTQSGQKVDITKLNGANNHMLYNDILLGKKQNKIEIVHLHDEQNSFSLEKIKRFETRAKLDHNLLLTLSDDSVLEVRNLNNKNKVVFLDTAVDEFALNPDKNILLYRKSNTKDTLFTVDLNTTKKQSINLATESLKSLYWNTDQDIFAFLTRDNSLKIVNIKLQSVKKLALDKEKLERFELKFYSNNDVFIKYNIKTDQTIEGSDFVDIWNGNSKFLSPSLFNLKYELNYKALVYKYKEEVIHKINRSRENDCEFVNIPNHILTYNPFLLIDYQDTAKRATYTLVELSTNKQVLSTTVARGKWDFIPSKDSKHLLYVMDEKLARWGVYTIQTQKKVELYAHNDLSFKPTWSLDSKNIYYTNKNEIWDLNLTKNQHQKLSDFKLKSLIHTTNDVRFENYDNTFINTAKPAIFVSASIKGTAIYSLQKNKLELLKQANNTSLTKTSQIHNLISQDAKTIVYTEENLLTPPTVKLLKNKKESTIVSPNLSQELYNWNKCETIDFKDKYDVPLKAMLYYPKDYDPTKKYPMIVYIYDRIHTARSFSDRSFKSPDPLNAVGFNHAKLNEDGYFICYIDTYVSEQGPGLSAVECVTKGVEAVTSAQPSIDKTKLGLIGHSFGGYKTSFIATHSNLFSAIVSGAGAHDLIGGFTYRYSNFRYSPDWFMAENAQYDMKQSYAENPQKYIDNSPILHAQNVNTPLLIWTGLLDENVYWENTRKMYIALLRYKKPTIALFYNDMDHGGGFDAPKQTIDLVHRVNDWFDYFLKDKHDRKWIEEGIKNPYSWNQLDDF</sequence>
<dbReference type="SUPFAM" id="SSF53474">
    <property type="entry name" value="alpha/beta-Hydrolases"/>
    <property type="match status" value="1"/>
</dbReference>